<name>A0A377Q151_9NEIS</name>
<dbReference type="Gene3D" id="3.40.50.1000">
    <property type="entry name" value="HAD superfamily/HAD-like"/>
    <property type="match status" value="1"/>
</dbReference>
<dbReference type="PANTHER" id="PTHR12725:SF117">
    <property type="entry name" value="HALOACID DEHALOGENASE-LIKE HYDROLASE"/>
    <property type="match status" value="1"/>
</dbReference>
<dbReference type="PANTHER" id="PTHR12725">
    <property type="entry name" value="HALOACID DEHALOGENASE-LIKE HYDROLASE"/>
    <property type="match status" value="1"/>
</dbReference>
<accession>A0A377Q151</accession>
<dbReference type="GO" id="GO:0016787">
    <property type="term" value="F:hydrolase activity"/>
    <property type="evidence" value="ECO:0007669"/>
    <property type="project" value="UniProtKB-KW"/>
</dbReference>
<dbReference type="SFLD" id="SFLDG01129">
    <property type="entry name" value="C1.5:_HAD__Beta-PGM__Phosphata"/>
    <property type="match status" value="1"/>
</dbReference>
<dbReference type="OrthoDB" id="8558420at2"/>
<dbReference type="NCBIfam" id="TIGR01993">
    <property type="entry name" value="Pyr-5-nucltdase"/>
    <property type="match status" value="1"/>
</dbReference>
<dbReference type="InterPro" id="IPR010237">
    <property type="entry name" value="Pyr-5-nucltdase"/>
</dbReference>
<sequence length="216" mass="24498">MKPVWIFDLDNTLHNADLHAFPVINRAMTAYLAHHLQLSEQAATDLRVDYWLRYGATMLGLRRHHPHINPRHFLLLSHPLNELLRIVHPMPGLSVAIRSLPGEKLLFTNGPRHYAMAMLLALGIDDCFSAVVSVEDVDLIPKPQISAYRKLLARFKLDPRRCILVEDTLENLKTAKQLGMKTVWINPRSYGAGVVDLSISKLGDLAKRGRWLYAGK</sequence>
<dbReference type="Pfam" id="PF00702">
    <property type="entry name" value="Hydrolase"/>
    <property type="match status" value="1"/>
</dbReference>
<evidence type="ECO:0000313" key="4">
    <source>
        <dbReference type="Proteomes" id="UP000295794"/>
    </source>
</evidence>
<dbReference type="AlphaFoldDB" id="A0A377Q151"/>
<gene>
    <name evidence="2" type="ORF">EV682_1292</name>
    <name evidence="1" type="ORF">NCTC11159_00017</name>
</gene>
<dbReference type="SUPFAM" id="SSF56784">
    <property type="entry name" value="HAD-like"/>
    <property type="match status" value="1"/>
</dbReference>
<dbReference type="NCBIfam" id="TIGR01509">
    <property type="entry name" value="HAD-SF-IA-v3"/>
    <property type="match status" value="1"/>
</dbReference>
<keyword evidence="2" id="KW-0378">Hydrolase</keyword>
<evidence type="ECO:0000313" key="1">
    <source>
        <dbReference type="EMBL" id="STQ89006.1"/>
    </source>
</evidence>
<dbReference type="InterPro" id="IPR036412">
    <property type="entry name" value="HAD-like_sf"/>
</dbReference>
<keyword evidence="4" id="KW-1185">Reference proteome</keyword>
<proteinExistence type="predicted"/>
<dbReference type="SFLD" id="SFLDS00003">
    <property type="entry name" value="Haloacid_Dehalogenase"/>
    <property type="match status" value="1"/>
</dbReference>
<dbReference type="InterPro" id="IPR006439">
    <property type="entry name" value="HAD-SF_hydro_IA"/>
</dbReference>
<reference evidence="1 3" key="1">
    <citation type="submission" date="2018-06" db="EMBL/GenBank/DDBJ databases">
        <authorList>
            <consortium name="Pathogen Informatics"/>
            <person name="Doyle S."/>
        </authorList>
    </citation>
    <scope>NUCLEOTIDE SEQUENCE [LARGE SCALE GENOMIC DNA]</scope>
    <source>
        <strain evidence="1 3">NCTC11159</strain>
    </source>
</reference>
<dbReference type="Proteomes" id="UP000295794">
    <property type="component" value="Unassembled WGS sequence"/>
</dbReference>
<organism evidence="1 3">
    <name type="scientific">Iodobacter fluviatilis</name>
    <dbReference type="NCBI Taxonomy" id="537"/>
    <lineage>
        <taxon>Bacteria</taxon>
        <taxon>Pseudomonadati</taxon>
        <taxon>Pseudomonadota</taxon>
        <taxon>Betaproteobacteria</taxon>
        <taxon>Neisseriales</taxon>
        <taxon>Chitinibacteraceae</taxon>
        <taxon>Iodobacter</taxon>
    </lineage>
</organism>
<dbReference type="EMBL" id="SMBT01000029">
    <property type="protein sequence ID" value="TCU80287.1"/>
    <property type="molecule type" value="Genomic_DNA"/>
</dbReference>
<evidence type="ECO:0000313" key="2">
    <source>
        <dbReference type="EMBL" id="TCU80287.1"/>
    </source>
</evidence>
<protein>
    <submittedName>
        <fullName evidence="2">Hydrolase of the HAD superfamily</fullName>
    </submittedName>
    <submittedName>
        <fullName evidence="1">Phosphoglycolate phosphatase</fullName>
    </submittedName>
</protein>
<evidence type="ECO:0000313" key="3">
    <source>
        <dbReference type="Proteomes" id="UP000255108"/>
    </source>
</evidence>
<dbReference type="SFLD" id="SFLDG01132">
    <property type="entry name" value="C1.5.3:_5'-Nucleotidase_Like"/>
    <property type="match status" value="1"/>
</dbReference>
<reference evidence="2 4" key="2">
    <citation type="submission" date="2019-03" db="EMBL/GenBank/DDBJ databases">
        <title>Genomic Encyclopedia of Type Strains, Phase IV (KMG-IV): sequencing the most valuable type-strain genomes for metagenomic binning, comparative biology and taxonomic classification.</title>
        <authorList>
            <person name="Goeker M."/>
        </authorList>
    </citation>
    <scope>NUCLEOTIDE SEQUENCE [LARGE SCALE GENOMIC DNA]</scope>
    <source>
        <strain evidence="2 4">DSM 3764</strain>
    </source>
</reference>
<dbReference type="InterPro" id="IPR023214">
    <property type="entry name" value="HAD_sf"/>
</dbReference>
<dbReference type="Proteomes" id="UP000255108">
    <property type="component" value="Unassembled WGS sequence"/>
</dbReference>
<dbReference type="Gene3D" id="1.10.150.450">
    <property type="match status" value="1"/>
</dbReference>
<dbReference type="EMBL" id="UGHR01000001">
    <property type="protein sequence ID" value="STQ89006.1"/>
    <property type="molecule type" value="Genomic_DNA"/>
</dbReference>
<dbReference type="RefSeq" id="WP_115225506.1">
    <property type="nucleotide sequence ID" value="NZ_CAWOLO010000029.1"/>
</dbReference>